<gene>
    <name evidence="2" type="ORF">ZHAS_00016976</name>
</gene>
<dbReference type="Proteomes" id="UP000030765">
    <property type="component" value="Unassembled WGS sequence"/>
</dbReference>
<sequence length="83" mass="8845">MWSRIQIGTPVGHAGGRASTDAQIGEPPPHKRVRLSTYGAPQGEPAAALCARWARETSELRAEFTLCLACATEDLLLASRCPA</sequence>
<feature type="region of interest" description="Disordered" evidence="1">
    <location>
        <begin position="1"/>
        <end position="31"/>
    </location>
</feature>
<reference evidence="2 4" key="1">
    <citation type="journal article" date="2014" name="BMC Genomics">
        <title>Genome sequence of Anopheles sinensis provides insight into genetics basis of mosquito competence for malaria parasites.</title>
        <authorList>
            <person name="Zhou D."/>
            <person name="Zhang D."/>
            <person name="Ding G."/>
            <person name="Shi L."/>
            <person name="Hou Q."/>
            <person name="Ye Y."/>
            <person name="Xu Y."/>
            <person name="Zhou H."/>
            <person name="Xiong C."/>
            <person name="Li S."/>
            <person name="Yu J."/>
            <person name="Hong S."/>
            <person name="Yu X."/>
            <person name="Zou P."/>
            <person name="Chen C."/>
            <person name="Chang X."/>
            <person name="Wang W."/>
            <person name="Lv Y."/>
            <person name="Sun Y."/>
            <person name="Ma L."/>
            <person name="Shen B."/>
            <person name="Zhu C."/>
        </authorList>
    </citation>
    <scope>NUCLEOTIDE SEQUENCE [LARGE SCALE GENOMIC DNA]</scope>
</reference>
<protein>
    <submittedName>
        <fullName evidence="2 3">Major facilitator superfamily protein</fullName>
    </submittedName>
</protein>
<dbReference type="AlphaFoldDB" id="A0A084WFH8"/>
<evidence type="ECO:0000256" key="1">
    <source>
        <dbReference type="SAM" id="MobiDB-lite"/>
    </source>
</evidence>
<keyword evidence="4" id="KW-1185">Reference proteome</keyword>
<dbReference type="EnsemblMetazoa" id="ASIC016976-RA">
    <property type="protein sequence ID" value="ASIC016976-PA"/>
    <property type="gene ID" value="ASIC016976"/>
</dbReference>
<dbReference type="VEuPathDB" id="VectorBase:ASIC016976"/>
<evidence type="ECO:0000313" key="4">
    <source>
        <dbReference type="Proteomes" id="UP000030765"/>
    </source>
</evidence>
<proteinExistence type="predicted"/>
<evidence type="ECO:0000313" key="3">
    <source>
        <dbReference type="EnsemblMetazoa" id="ASIC016976-PA"/>
    </source>
</evidence>
<dbReference type="EMBL" id="KE525342">
    <property type="protein sequence ID" value="KFB48972.1"/>
    <property type="molecule type" value="Genomic_DNA"/>
</dbReference>
<organism evidence="2">
    <name type="scientific">Anopheles sinensis</name>
    <name type="common">Mosquito</name>
    <dbReference type="NCBI Taxonomy" id="74873"/>
    <lineage>
        <taxon>Eukaryota</taxon>
        <taxon>Metazoa</taxon>
        <taxon>Ecdysozoa</taxon>
        <taxon>Arthropoda</taxon>
        <taxon>Hexapoda</taxon>
        <taxon>Insecta</taxon>
        <taxon>Pterygota</taxon>
        <taxon>Neoptera</taxon>
        <taxon>Endopterygota</taxon>
        <taxon>Diptera</taxon>
        <taxon>Nematocera</taxon>
        <taxon>Culicoidea</taxon>
        <taxon>Culicidae</taxon>
        <taxon>Anophelinae</taxon>
        <taxon>Anopheles</taxon>
    </lineage>
</organism>
<evidence type="ECO:0000313" key="2">
    <source>
        <dbReference type="EMBL" id="KFB48972.1"/>
    </source>
</evidence>
<reference evidence="3" key="2">
    <citation type="submission" date="2020-05" db="UniProtKB">
        <authorList>
            <consortium name="EnsemblMetazoa"/>
        </authorList>
    </citation>
    <scope>IDENTIFICATION</scope>
</reference>
<dbReference type="EMBL" id="ATLV01023351">
    <property type="status" value="NOT_ANNOTATED_CDS"/>
    <property type="molecule type" value="Genomic_DNA"/>
</dbReference>
<accession>A0A084WFH8</accession>
<name>A0A084WFH8_ANOSI</name>